<feature type="compositionally biased region" description="Basic and acidic residues" evidence="1">
    <location>
        <begin position="196"/>
        <end position="220"/>
    </location>
</feature>
<feature type="region of interest" description="Disordered" evidence="1">
    <location>
        <begin position="95"/>
        <end position="220"/>
    </location>
</feature>
<evidence type="ECO:0000256" key="1">
    <source>
        <dbReference type="SAM" id="MobiDB-lite"/>
    </source>
</evidence>
<gene>
    <name evidence="2" type="ORF">Cvel_14702</name>
</gene>
<organism evidence="2">
    <name type="scientific">Chromera velia CCMP2878</name>
    <dbReference type="NCBI Taxonomy" id="1169474"/>
    <lineage>
        <taxon>Eukaryota</taxon>
        <taxon>Sar</taxon>
        <taxon>Alveolata</taxon>
        <taxon>Colpodellida</taxon>
        <taxon>Chromeraceae</taxon>
        <taxon>Chromera</taxon>
    </lineage>
</organism>
<reference evidence="2" key="1">
    <citation type="submission" date="2014-11" db="EMBL/GenBank/DDBJ databases">
        <authorList>
            <person name="Otto D Thomas"/>
            <person name="Naeem Raeece"/>
        </authorList>
    </citation>
    <scope>NUCLEOTIDE SEQUENCE</scope>
</reference>
<dbReference type="AlphaFoldDB" id="A0A0G4F2C6"/>
<proteinExistence type="predicted"/>
<feature type="compositionally biased region" description="Basic and acidic residues" evidence="1">
    <location>
        <begin position="180"/>
        <end position="189"/>
    </location>
</feature>
<feature type="non-terminal residue" evidence="2">
    <location>
        <position position="244"/>
    </location>
</feature>
<feature type="compositionally biased region" description="Polar residues" evidence="1">
    <location>
        <begin position="160"/>
        <end position="170"/>
    </location>
</feature>
<feature type="region of interest" description="Disordered" evidence="1">
    <location>
        <begin position="33"/>
        <end position="73"/>
    </location>
</feature>
<protein>
    <submittedName>
        <fullName evidence="2">Uncharacterized protein</fullName>
    </submittedName>
</protein>
<name>A0A0G4F2C6_9ALVE</name>
<sequence length="244" mass="26542">MVRVLEPCLSLFSITSAVQGRLLLDRSSAFTSSVSSGLKRPRGTHPSRTVLRSSWWEGSGAPSPLRSGDSSLLDEDIDEDGIVETVFGASAKDLKTGAQAEASPKKKAQSGFTGKSDDSSKKVSSFLREIESAETDDETERRLAAFRAHSPVPSPELDLQETTVRSSGPTTGRGRPSANEGKEDREGERVTAAGTLRERAAESVHQLQEQRDSVASKEKKDFVITARGKRIPMKEMSEYFVKQV</sequence>
<accession>A0A0G4F2C6</accession>
<evidence type="ECO:0000313" key="2">
    <source>
        <dbReference type="EMBL" id="CEM05698.1"/>
    </source>
</evidence>
<dbReference type="EMBL" id="CDMZ01000061">
    <property type="protein sequence ID" value="CEM05698.1"/>
    <property type="molecule type" value="Genomic_DNA"/>
</dbReference>